<protein>
    <submittedName>
        <fullName evidence="4">GNAT family N-acetyltransferase</fullName>
    </submittedName>
</protein>
<gene>
    <name evidence="4" type="ORF">G5V58_23750</name>
</gene>
<feature type="domain" description="N-acetyltransferase" evidence="3">
    <location>
        <begin position="3"/>
        <end position="155"/>
    </location>
</feature>
<dbReference type="PROSITE" id="PS51186">
    <property type="entry name" value="GNAT"/>
    <property type="match status" value="1"/>
</dbReference>
<dbReference type="InterPro" id="IPR016181">
    <property type="entry name" value="Acyl_CoA_acyltransferase"/>
</dbReference>
<dbReference type="KEGG" id="nano:G5V58_23750"/>
<keyword evidence="1 4" id="KW-0808">Transferase</keyword>
<keyword evidence="2" id="KW-0012">Acyltransferase</keyword>
<dbReference type="PANTHER" id="PTHR43877:SF5">
    <property type="entry name" value="BLL8307 PROTEIN"/>
    <property type="match status" value="1"/>
</dbReference>
<name>A0A6G6WLU8_9ACTN</name>
<dbReference type="Pfam" id="PF00583">
    <property type="entry name" value="Acetyltransf_1"/>
    <property type="match status" value="1"/>
</dbReference>
<evidence type="ECO:0000259" key="3">
    <source>
        <dbReference type="PROSITE" id="PS51186"/>
    </source>
</evidence>
<dbReference type="InterPro" id="IPR050832">
    <property type="entry name" value="Bact_Acetyltransf"/>
</dbReference>
<evidence type="ECO:0000313" key="5">
    <source>
        <dbReference type="Proteomes" id="UP000502996"/>
    </source>
</evidence>
<dbReference type="PANTHER" id="PTHR43877">
    <property type="entry name" value="AMINOALKYLPHOSPHONATE N-ACETYLTRANSFERASE-RELATED-RELATED"/>
    <property type="match status" value="1"/>
</dbReference>
<organism evidence="4 5">
    <name type="scientific">Nocardioides anomalus</name>
    <dbReference type="NCBI Taxonomy" id="2712223"/>
    <lineage>
        <taxon>Bacteria</taxon>
        <taxon>Bacillati</taxon>
        <taxon>Actinomycetota</taxon>
        <taxon>Actinomycetes</taxon>
        <taxon>Propionibacteriales</taxon>
        <taxon>Nocardioidaceae</taxon>
        <taxon>Nocardioides</taxon>
    </lineage>
</organism>
<dbReference type="Gene3D" id="3.40.630.30">
    <property type="match status" value="1"/>
</dbReference>
<keyword evidence="5" id="KW-1185">Reference proteome</keyword>
<dbReference type="AlphaFoldDB" id="A0A6G6WLU8"/>
<dbReference type="InterPro" id="IPR000182">
    <property type="entry name" value="GNAT_dom"/>
</dbReference>
<accession>A0A6G6WLU8</accession>
<reference evidence="4 5" key="1">
    <citation type="submission" date="2020-02" db="EMBL/GenBank/DDBJ databases">
        <title>Full genome sequence of Nocardioides sp. R-3366.</title>
        <authorList>
            <person name="Im W.-T."/>
        </authorList>
    </citation>
    <scope>NUCLEOTIDE SEQUENCE [LARGE SCALE GENOMIC DNA]</scope>
    <source>
        <strain evidence="4 5">R-3366</strain>
    </source>
</reference>
<dbReference type="Proteomes" id="UP000502996">
    <property type="component" value="Chromosome"/>
</dbReference>
<sequence length="157" mass="16790">MEVRVDDLTGTEVRALLADHLAGMHATSPAESVHALDLSGLRGPDVTFWSAWVGDDLAGCGALKELSATSGEVKSMRTAPTHLRQGVAAAVLERIVATARERGYDELLLETGHGPAFDAAHRLYERFGFAPCGAFATYEGDDPFSRFFRLGLARDGG</sequence>
<evidence type="ECO:0000313" key="4">
    <source>
        <dbReference type="EMBL" id="QIG46219.1"/>
    </source>
</evidence>
<evidence type="ECO:0000256" key="1">
    <source>
        <dbReference type="ARBA" id="ARBA00022679"/>
    </source>
</evidence>
<dbReference type="EMBL" id="CP049257">
    <property type="protein sequence ID" value="QIG46219.1"/>
    <property type="molecule type" value="Genomic_DNA"/>
</dbReference>
<proteinExistence type="predicted"/>
<evidence type="ECO:0000256" key="2">
    <source>
        <dbReference type="ARBA" id="ARBA00023315"/>
    </source>
</evidence>
<dbReference type="CDD" id="cd04301">
    <property type="entry name" value="NAT_SF"/>
    <property type="match status" value="1"/>
</dbReference>
<dbReference type="SUPFAM" id="SSF55729">
    <property type="entry name" value="Acyl-CoA N-acyltransferases (Nat)"/>
    <property type="match status" value="1"/>
</dbReference>
<dbReference type="GO" id="GO:0016747">
    <property type="term" value="F:acyltransferase activity, transferring groups other than amino-acyl groups"/>
    <property type="evidence" value="ECO:0007669"/>
    <property type="project" value="InterPro"/>
</dbReference>